<dbReference type="Pfam" id="PF00109">
    <property type="entry name" value="ketoacyl-synt"/>
    <property type="match status" value="1"/>
</dbReference>
<dbReference type="CDD" id="cd00834">
    <property type="entry name" value="KAS_I_II"/>
    <property type="match status" value="1"/>
</dbReference>
<dbReference type="InterPro" id="IPR016039">
    <property type="entry name" value="Thiolase-like"/>
</dbReference>
<sequence>MSSYASPHIEIAITGRGVVSSIGEGADAFVDALLERRSGVDDGLAPCSEFDPEAAMGPKLARRSDRYTQLGFAAAMQACAEAGLPGDGEIDLERLAILVGTGVGGLITLEGECRKFVDGGERAVSPHFVPMMMPNAAAGAIAMELGAHGPGFSVSSACATGSHAIGEAKRMLERGEADVVVAGGTEAAITPLCVAAFKRMGALSREGQSRPFDARRDGFVLGEGAGVIIMERREHAESRGAEILGYVAGYGASNDAFHMTQPDNTGRGAEKAMRAALADAGVQPQDVGYINAHGTSTPFNDRIETVAIHSVFNGGSPPVSSTKSAIGHLLGAAGAVEAVATLEALRRGLLPPTLNFEETDPDCDLDYVPDGPREAPEITLALSNSFGFGGQNACLAFRKAP</sequence>
<keyword evidence="2 3" id="KW-0808">Transferase</keyword>
<evidence type="ECO:0000256" key="2">
    <source>
        <dbReference type="ARBA" id="ARBA00022679"/>
    </source>
</evidence>
<dbReference type="PROSITE" id="PS00098">
    <property type="entry name" value="THIOLASE_1"/>
    <property type="match status" value="1"/>
</dbReference>
<proteinExistence type="inferred from homology"/>
<gene>
    <name evidence="5" type="ORF">AVDCRST_MAG67-1155</name>
</gene>
<dbReference type="SUPFAM" id="SSF53901">
    <property type="entry name" value="Thiolase-like"/>
    <property type="match status" value="2"/>
</dbReference>
<keyword evidence="5" id="KW-0012">Acyltransferase</keyword>
<feature type="domain" description="Ketosynthase family 3 (KS3)" evidence="4">
    <location>
        <begin position="8"/>
        <end position="399"/>
    </location>
</feature>
<accession>A0A6J4S275</accession>
<dbReference type="PANTHER" id="PTHR11712">
    <property type="entry name" value="POLYKETIDE SYNTHASE-RELATED"/>
    <property type="match status" value="1"/>
</dbReference>
<evidence type="ECO:0000313" key="5">
    <source>
        <dbReference type="EMBL" id="CAA9487708.1"/>
    </source>
</evidence>
<dbReference type="FunFam" id="3.40.47.10:FF:000029">
    <property type="entry name" value="3-oxoacyl-[acyl-carrier-protein] synthase 1"/>
    <property type="match status" value="1"/>
</dbReference>
<name>A0A6J4S275_9ACTN</name>
<evidence type="ECO:0000259" key="4">
    <source>
        <dbReference type="PROSITE" id="PS52004"/>
    </source>
</evidence>
<dbReference type="NCBIfam" id="NF005589">
    <property type="entry name" value="PRK07314.1"/>
    <property type="match status" value="1"/>
</dbReference>
<organism evidence="5">
    <name type="scientific">uncultured Solirubrobacteraceae bacterium</name>
    <dbReference type="NCBI Taxonomy" id="1162706"/>
    <lineage>
        <taxon>Bacteria</taxon>
        <taxon>Bacillati</taxon>
        <taxon>Actinomycetota</taxon>
        <taxon>Thermoleophilia</taxon>
        <taxon>Solirubrobacterales</taxon>
        <taxon>Solirubrobacteraceae</taxon>
        <taxon>environmental samples</taxon>
    </lineage>
</organism>
<dbReference type="Gene3D" id="3.40.47.10">
    <property type="match status" value="1"/>
</dbReference>
<dbReference type="AlphaFoldDB" id="A0A6J4S275"/>
<dbReference type="Pfam" id="PF02801">
    <property type="entry name" value="Ketoacyl-synt_C"/>
    <property type="match status" value="1"/>
</dbReference>
<dbReference type="GO" id="GO:0006633">
    <property type="term" value="P:fatty acid biosynthetic process"/>
    <property type="evidence" value="ECO:0007669"/>
    <property type="project" value="TreeGrafter"/>
</dbReference>
<evidence type="ECO:0000256" key="3">
    <source>
        <dbReference type="RuleBase" id="RU003694"/>
    </source>
</evidence>
<dbReference type="SMART" id="SM00825">
    <property type="entry name" value="PKS_KS"/>
    <property type="match status" value="1"/>
</dbReference>
<comment type="similarity">
    <text evidence="1 3">Belongs to the thiolase-like superfamily. Beta-ketoacyl-ACP synthases family.</text>
</comment>
<dbReference type="PANTHER" id="PTHR11712:SF336">
    <property type="entry name" value="3-OXOACYL-[ACYL-CARRIER-PROTEIN] SYNTHASE, MITOCHONDRIAL"/>
    <property type="match status" value="1"/>
</dbReference>
<dbReference type="InterPro" id="IPR020841">
    <property type="entry name" value="PKS_Beta-ketoAc_synthase_dom"/>
</dbReference>
<dbReference type="InterPro" id="IPR014031">
    <property type="entry name" value="Ketoacyl_synth_C"/>
</dbReference>
<dbReference type="EC" id="2.3.1.179" evidence="5"/>
<dbReference type="InterPro" id="IPR020615">
    <property type="entry name" value="Thiolase_acyl_enz_int_AS"/>
</dbReference>
<reference evidence="5" key="1">
    <citation type="submission" date="2020-02" db="EMBL/GenBank/DDBJ databases">
        <authorList>
            <person name="Meier V. D."/>
        </authorList>
    </citation>
    <scope>NUCLEOTIDE SEQUENCE</scope>
    <source>
        <strain evidence="5">AVDCRST_MAG67</strain>
    </source>
</reference>
<protein>
    <submittedName>
        <fullName evidence="5">3-oxoacyl-[acyl-carrier-protein] synthase, KASII</fullName>
        <ecNumber evidence="5">2.3.1.179</ecNumber>
    </submittedName>
</protein>
<dbReference type="PROSITE" id="PS52004">
    <property type="entry name" value="KS3_2"/>
    <property type="match status" value="1"/>
</dbReference>
<dbReference type="GO" id="GO:0004315">
    <property type="term" value="F:3-oxoacyl-[acyl-carrier-protein] synthase activity"/>
    <property type="evidence" value="ECO:0007669"/>
    <property type="project" value="UniProtKB-EC"/>
</dbReference>
<evidence type="ECO:0000256" key="1">
    <source>
        <dbReference type="ARBA" id="ARBA00008467"/>
    </source>
</evidence>
<dbReference type="InterPro" id="IPR000794">
    <property type="entry name" value="Beta-ketoacyl_synthase"/>
</dbReference>
<dbReference type="EMBL" id="CADCVQ010000055">
    <property type="protein sequence ID" value="CAA9487708.1"/>
    <property type="molecule type" value="Genomic_DNA"/>
</dbReference>
<dbReference type="InterPro" id="IPR014030">
    <property type="entry name" value="Ketoacyl_synth_N"/>
</dbReference>